<evidence type="ECO:0000313" key="3">
    <source>
        <dbReference type="EMBL" id="PIQ89622.1"/>
    </source>
</evidence>
<dbReference type="AlphaFoldDB" id="A0A2H0LZ18"/>
<evidence type="ECO:0000256" key="1">
    <source>
        <dbReference type="ARBA" id="ARBA00023052"/>
    </source>
</evidence>
<dbReference type="InterPro" id="IPR029061">
    <property type="entry name" value="THDP-binding"/>
</dbReference>
<dbReference type="Pfam" id="PF02779">
    <property type="entry name" value="Transket_pyr"/>
    <property type="match status" value="1"/>
</dbReference>
<proteinExistence type="predicted"/>
<dbReference type="PANTHER" id="PTHR43257">
    <property type="entry name" value="PYRUVATE DEHYDROGENASE E1 COMPONENT BETA SUBUNIT"/>
    <property type="match status" value="1"/>
</dbReference>
<comment type="caution">
    <text evidence="3">The sequence shown here is derived from an EMBL/GenBank/DDBJ whole genome shotgun (WGS) entry which is preliminary data.</text>
</comment>
<dbReference type="PANTHER" id="PTHR43257:SF2">
    <property type="entry name" value="PYRUVATE DEHYDROGENASE E1 COMPONENT SUBUNIT BETA"/>
    <property type="match status" value="1"/>
</dbReference>
<dbReference type="Proteomes" id="UP000229641">
    <property type="component" value="Unassembled WGS sequence"/>
</dbReference>
<keyword evidence="1" id="KW-0786">Thiamine pyrophosphate</keyword>
<organism evidence="3 4">
    <name type="scientific">Candidatus Ghiorseimicrobium undicola</name>
    <dbReference type="NCBI Taxonomy" id="1974746"/>
    <lineage>
        <taxon>Bacteria</taxon>
        <taxon>Pseudomonadati</taxon>
        <taxon>Candidatus Omnitrophota</taxon>
        <taxon>Candidatus Ghiorseimicrobium</taxon>
    </lineage>
</organism>
<sequence>MQTEYYKAICRQMHKFAANKKVIFLGQQVVSEDFYGTLKGIPNDRRIEMPVAEELQMGLSIGLSMEGFVPVSIYQRMDFLPRACDQLVNHLNLIEDMSGGVFKPRVIIRTTIGSRRPLDVGPQHSQDLTEMFKAVLKFPVLKVRTPKEVDHAYNLAYTSKSPVMIIEVQDLYKSGK</sequence>
<dbReference type="SUPFAM" id="SSF52518">
    <property type="entry name" value="Thiamin diphosphate-binding fold (THDP-binding)"/>
    <property type="match status" value="1"/>
</dbReference>
<name>A0A2H0LZ18_9BACT</name>
<dbReference type="InterPro" id="IPR005475">
    <property type="entry name" value="Transketolase-like_Pyr-bd"/>
</dbReference>
<accession>A0A2H0LZ18</accession>
<protein>
    <recommendedName>
        <fullName evidence="2">Transketolase-like pyrimidine-binding domain-containing protein</fullName>
    </recommendedName>
</protein>
<evidence type="ECO:0000259" key="2">
    <source>
        <dbReference type="SMART" id="SM00861"/>
    </source>
</evidence>
<gene>
    <name evidence="3" type="ORF">COV72_02060</name>
</gene>
<dbReference type="SMART" id="SM00861">
    <property type="entry name" value="Transket_pyr"/>
    <property type="match status" value="1"/>
</dbReference>
<reference evidence="3 4" key="1">
    <citation type="submission" date="2017-09" db="EMBL/GenBank/DDBJ databases">
        <title>Depth-based differentiation of microbial function through sediment-hosted aquifers and enrichment of novel symbionts in the deep terrestrial subsurface.</title>
        <authorList>
            <person name="Probst A.J."/>
            <person name="Ladd B."/>
            <person name="Jarett J.K."/>
            <person name="Geller-Mcgrath D.E."/>
            <person name="Sieber C.M."/>
            <person name="Emerson J.B."/>
            <person name="Anantharaman K."/>
            <person name="Thomas B.C."/>
            <person name="Malmstrom R."/>
            <person name="Stieglmeier M."/>
            <person name="Klingl A."/>
            <person name="Woyke T."/>
            <person name="Ryan C.M."/>
            <person name="Banfield J.F."/>
        </authorList>
    </citation>
    <scope>NUCLEOTIDE SEQUENCE [LARGE SCALE GENOMIC DNA]</scope>
    <source>
        <strain evidence="3">CG11_big_fil_rev_8_21_14_0_20_42_13</strain>
    </source>
</reference>
<dbReference type="Gene3D" id="3.40.50.970">
    <property type="match status" value="1"/>
</dbReference>
<feature type="domain" description="Transketolase-like pyrimidine-binding" evidence="2">
    <location>
        <begin position="3"/>
        <end position="174"/>
    </location>
</feature>
<evidence type="ECO:0000313" key="4">
    <source>
        <dbReference type="Proteomes" id="UP000229641"/>
    </source>
</evidence>
<dbReference type="EMBL" id="PCWA01000030">
    <property type="protein sequence ID" value="PIQ89622.1"/>
    <property type="molecule type" value="Genomic_DNA"/>
</dbReference>